<dbReference type="InterPro" id="IPR012334">
    <property type="entry name" value="Pectin_lyas_fold"/>
</dbReference>
<evidence type="ECO:0000313" key="1">
    <source>
        <dbReference type="EMBL" id="KKM97246.1"/>
    </source>
</evidence>
<name>A0A0F9MD24_9ZZZZ</name>
<gene>
    <name evidence="1" type="ORF">LCGC14_1170090</name>
</gene>
<dbReference type="SUPFAM" id="SSF51126">
    <property type="entry name" value="Pectin lyase-like"/>
    <property type="match status" value="1"/>
</dbReference>
<dbReference type="EMBL" id="LAZR01005771">
    <property type="protein sequence ID" value="KKM97246.1"/>
    <property type="molecule type" value="Genomic_DNA"/>
</dbReference>
<dbReference type="AlphaFoldDB" id="A0A0F9MD24"/>
<accession>A0A0F9MD24</accession>
<comment type="caution">
    <text evidence="1">The sequence shown here is derived from an EMBL/GenBank/DDBJ whole genome shotgun (WGS) entry which is preliminary data.</text>
</comment>
<dbReference type="Gene3D" id="2.160.20.10">
    <property type="entry name" value="Single-stranded right-handed beta-helix, Pectin lyase-like"/>
    <property type="match status" value="1"/>
</dbReference>
<dbReference type="InterPro" id="IPR011050">
    <property type="entry name" value="Pectin_lyase_fold/virulence"/>
</dbReference>
<proteinExistence type="predicted"/>
<sequence length="705" mass="74708">MKRFALSASVILLIIAFVAPVYAAGNLFSYPRFEAIDGNGRPLRGAQLFTYEEGTTTDKPTYSDNARTVEHTNPVIMDSNGEATIYLLGAYKMNLKTRSGGQLPGWPIDNIFGTATPFAATVFPDADAADQGATGNSDTVKYHIDTTIGATNKGTIYFRHDSGGEWTDYTFGTAETIPANVTLQFEPGARIAVSTGVTVTVNAPEQIIAAVDLQRFALTGTGVVEFTKMGTVRPEWWGALRDGSTNDTDAFDVAETALSKGGTIALLGGVYRILNWIISQDNLLVEGISPGVHNNIITGGGTTLKSIGGSNTDYVIQIASPTDYKIVLTKFLVDGNGRTTRGILFNGTACRIDSVAFSVNASYSIFTDPDDVDAVDGGGIYNSWIIGPGIQIGGTNLNIRDNYFNGEGTQTTAINIVVGQNINITGNSIESWLRPVINIDNTSASSAVRVVTIQDNEIADGDGGGTITLDVQDMDTLRIVGNFFSSGTSAPDTLIDLVANVGYDVSIHGNWAQRGGVPTVVEFGAGTGKATSYNIHNNGNMLLDIKYSRQSNANMIAAGTTLGWESLIMKKPGGSAPFIVGELKGRMLKTTNATPVIAYSFPTETTSAGYWSADILAFDTETSPLAVNAYRDDSRSITTAVTAGADGATVTDIQTIASEGEAAASVVWQARSGNALDEIVELELTGKAATDFTWIIRSIKFAYIP</sequence>
<protein>
    <recommendedName>
        <fullName evidence="2">Pectate lyase superfamily protein domain-containing protein</fullName>
    </recommendedName>
</protein>
<reference evidence="1" key="1">
    <citation type="journal article" date="2015" name="Nature">
        <title>Complex archaea that bridge the gap between prokaryotes and eukaryotes.</title>
        <authorList>
            <person name="Spang A."/>
            <person name="Saw J.H."/>
            <person name="Jorgensen S.L."/>
            <person name="Zaremba-Niedzwiedzka K."/>
            <person name="Martijn J."/>
            <person name="Lind A.E."/>
            <person name="van Eijk R."/>
            <person name="Schleper C."/>
            <person name="Guy L."/>
            <person name="Ettema T.J."/>
        </authorList>
    </citation>
    <scope>NUCLEOTIDE SEQUENCE</scope>
</reference>
<evidence type="ECO:0008006" key="2">
    <source>
        <dbReference type="Google" id="ProtNLM"/>
    </source>
</evidence>
<organism evidence="1">
    <name type="scientific">marine sediment metagenome</name>
    <dbReference type="NCBI Taxonomy" id="412755"/>
    <lineage>
        <taxon>unclassified sequences</taxon>
        <taxon>metagenomes</taxon>
        <taxon>ecological metagenomes</taxon>
    </lineage>
</organism>